<feature type="domain" description="Fibronectin type-III" evidence="1">
    <location>
        <begin position="1"/>
        <end position="105"/>
    </location>
</feature>
<dbReference type="CDD" id="cd00063">
    <property type="entry name" value="FN3"/>
    <property type="match status" value="1"/>
</dbReference>
<name>A0A8R2NQ76_ACYPI</name>
<dbReference type="PROSITE" id="PS50853">
    <property type="entry name" value="FN3"/>
    <property type="match status" value="1"/>
</dbReference>
<protein>
    <recommendedName>
        <fullName evidence="1">Fibronectin type-III domain-containing protein</fullName>
    </recommendedName>
</protein>
<dbReference type="InterPro" id="IPR013783">
    <property type="entry name" value="Ig-like_fold"/>
</dbReference>
<dbReference type="Proteomes" id="UP000007819">
    <property type="component" value="Chromosome A2"/>
</dbReference>
<evidence type="ECO:0000259" key="1">
    <source>
        <dbReference type="PROSITE" id="PS50853"/>
    </source>
</evidence>
<keyword evidence="3" id="KW-1185">Reference proteome</keyword>
<dbReference type="InterPro" id="IPR036116">
    <property type="entry name" value="FN3_sf"/>
</dbReference>
<dbReference type="InterPro" id="IPR003961">
    <property type="entry name" value="FN3_dom"/>
</dbReference>
<dbReference type="EnsemblMetazoa" id="XM_029489475.1">
    <property type="protein sequence ID" value="XP_029345335.1"/>
    <property type="gene ID" value="LOC100160785"/>
</dbReference>
<dbReference type="RefSeq" id="XP_029345335.1">
    <property type="nucleotide sequence ID" value="XM_029489475.1"/>
</dbReference>
<dbReference type="AlphaFoldDB" id="A0A8R2NQ76"/>
<dbReference type="PANTHER" id="PTHR26391:SF18">
    <property type="entry name" value="PROTEIN KINASE RECEPTOR TIE-1, PUTATIVE-RELATED"/>
    <property type="match status" value="1"/>
</dbReference>
<dbReference type="Gene3D" id="2.60.40.10">
    <property type="entry name" value="Immunoglobulins"/>
    <property type="match status" value="1"/>
</dbReference>
<dbReference type="OrthoDB" id="10252017at2759"/>
<accession>A0A8R2NQ76</accession>
<reference evidence="2" key="2">
    <citation type="submission" date="2022-06" db="UniProtKB">
        <authorList>
            <consortium name="EnsemblMetazoa"/>
        </authorList>
    </citation>
    <scope>IDENTIFICATION</scope>
</reference>
<sequence>MQPQITDYNIQLMSGIQSINITWNISISNRLECNITKYVLTLMSNQSQNQKFLVKEIVSSTYNGHVLDNLLPGIKYNIKLTPSTSNGTLPSSPLYSISTLMTKNDVQIKNISTKYENGKIKVNWILVNSHQQYSPFEEPVTSIIKYKLKRILSCSLREVEQNWTSISIFNRTDYEIFDTVPNSQYSIQVSVHVKAKKNTQQENMIHALTPASNPKTEPILDPDHPMCITNNSIFVQWKFDPENCSKLNGFLSQFYIELKDKVDGILQIRETKNNYISINELKSNTAYELKIFIKTHFGYNPDHFYSSISRLNLKI</sequence>
<evidence type="ECO:0000313" key="3">
    <source>
        <dbReference type="Proteomes" id="UP000007819"/>
    </source>
</evidence>
<reference evidence="3" key="1">
    <citation type="submission" date="2010-06" db="EMBL/GenBank/DDBJ databases">
        <authorList>
            <person name="Jiang H."/>
            <person name="Abraham K."/>
            <person name="Ali S."/>
            <person name="Alsbrooks S.L."/>
            <person name="Anim B.N."/>
            <person name="Anosike U.S."/>
            <person name="Attaway T."/>
            <person name="Bandaranaike D.P."/>
            <person name="Battles P.K."/>
            <person name="Bell S.N."/>
            <person name="Bell A.V."/>
            <person name="Beltran B."/>
            <person name="Bickham C."/>
            <person name="Bustamante Y."/>
            <person name="Caleb T."/>
            <person name="Canada A."/>
            <person name="Cardenas V."/>
            <person name="Carter K."/>
            <person name="Chacko J."/>
            <person name="Chandrabose M.N."/>
            <person name="Chavez D."/>
            <person name="Chavez A."/>
            <person name="Chen L."/>
            <person name="Chu H.-S."/>
            <person name="Claassen K.J."/>
            <person name="Cockrell R."/>
            <person name="Collins M."/>
            <person name="Cooper J.A."/>
            <person name="Cree A."/>
            <person name="Curry S.M."/>
            <person name="Da Y."/>
            <person name="Dao M.D."/>
            <person name="Das B."/>
            <person name="Davila M.-L."/>
            <person name="Davy-Carroll L."/>
            <person name="Denson S."/>
            <person name="Dinh H."/>
            <person name="Ebong V.E."/>
            <person name="Edwards J.R."/>
            <person name="Egan A."/>
            <person name="El-Daye J."/>
            <person name="Escobedo L."/>
            <person name="Fernandez S."/>
            <person name="Fernando P.R."/>
            <person name="Flagg N."/>
            <person name="Forbes L.D."/>
            <person name="Fowler R.G."/>
            <person name="Fu Q."/>
            <person name="Gabisi R.A."/>
            <person name="Ganer J."/>
            <person name="Garbino Pronczuk A."/>
            <person name="Garcia R.M."/>
            <person name="Garner T."/>
            <person name="Garrett T.E."/>
            <person name="Gonzalez D.A."/>
            <person name="Hamid H."/>
            <person name="Hawkins E.S."/>
            <person name="Hirani K."/>
            <person name="Hogues M.E."/>
            <person name="Hollins B."/>
            <person name="Hsiao C.-H."/>
            <person name="Jabil R."/>
            <person name="James M.L."/>
            <person name="Jhangiani S.N."/>
            <person name="Johnson B."/>
            <person name="Johnson Q."/>
            <person name="Joshi V."/>
            <person name="Kalu J.B."/>
            <person name="Kam C."/>
            <person name="Kashfia A."/>
            <person name="Keebler J."/>
            <person name="Kisamo H."/>
            <person name="Kovar C.L."/>
            <person name="Lago L.A."/>
            <person name="Lai C.-Y."/>
            <person name="Laidlaw J."/>
            <person name="Lara F."/>
            <person name="Le T.-K."/>
            <person name="Lee S.L."/>
            <person name="Legall F.H."/>
            <person name="Lemon S.J."/>
            <person name="Lewis L.R."/>
            <person name="Li B."/>
            <person name="Liu Y."/>
            <person name="Liu Y.-S."/>
            <person name="Lopez J."/>
            <person name="Lozado R.J."/>
            <person name="Lu J."/>
            <person name="Madu R.C."/>
            <person name="Maheshwari M."/>
            <person name="Maheshwari R."/>
            <person name="Malloy K."/>
            <person name="Martinez E."/>
            <person name="Mathew T."/>
            <person name="Mercado I.C."/>
            <person name="Mercado C."/>
            <person name="Meyer B."/>
            <person name="Montgomery K."/>
            <person name="Morgan M.B."/>
            <person name="Munidasa M."/>
            <person name="Nazareth L.V."/>
            <person name="Nelson J."/>
            <person name="Ng B.M."/>
            <person name="Nguyen N.B."/>
            <person name="Nguyen P.Q."/>
            <person name="Nguyen T."/>
            <person name="Obregon M."/>
            <person name="Okwuonu G.O."/>
            <person name="Onwere C.G."/>
            <person name="Orozco G."/>
            <person name="Parra A."/>
            <person name="Patel S."/>
            <person name="Patil S."/>
            <person name="Perez A."/>
            <person name="Perez Y."/>
            <person name="Pham C."/>
            <person name="Primus E.L."/>
            <person name="Pu L.-L."/>
            <person name="Puazo M."/>
            <person name="Qin X."/>
            <person name="Quiroz J.B."/>
            <person name="Reese J."/>
            <person name="Richards S."/>
            <person name="Rives C.M."/>
            <person name="Robberts R."/>
            <person name="Ruiz S.J."/>
            <person name="Ruiz M.J."/>
            <person name="Santibanez J."/>
            <person name="Schneider B.W."/>
            <person name="Sisson I."/>
            <person name="Smith M."/>
            <person name="Sodergren E."/>
            <person name="Song X.-Z."/>
            <person name="Song B.B."/>
            <person name="Summersgill H."/>
            <person name="Thelus R."/>
            <person name="Thornton R.D."/>
            <person name="Trejos Z.Y."/>
            <person name="Usmani K."/>
            <person name="Vattathil S."/>
            <person name="Villasana D."/>
            <person name="Walker D.L."/>
            <person name="Wang S."/>
            <person name="Wang K."/>
            <person name="White C.S."/>
            <person name="Williams A.C."/>
            <person name="Williamson J."/>
            <person name="Wilson K."/>
            <person name="Woghiren I.O."/>
            <person name="Woodworth J.R."/>
            <person name="Worley K.C."/>
            <person name="Wright R.A."/>
            <person name="Wu W."/>
            <person name="Young L."/>
            <person name="Zhang L."/>
            <person name="Zhang J."/>
            <person name="Zhu Y."/>
            <person name="Muzny D.M."/>
            <person name="Weinstock G."/>
            <person name="Gibbs R.A."/>
        </authorList>
    </citation>
    <scope>NUCLEOTIDE SEQUENCE [LARGE SCALE GENOMIC DNA]</scope>
    <source>
        <strain evidence="3">LSR1</strain>
    </source>
</reference>
<dbReference type="GeneID" id="100160785"/>
<proteinExistence type="predicted"/>
<evidence type="ECO:0000313" key="2">
    <source>
        <dbReference type="EnsemblMetazoa" id="XP_029345335.1"/>
    </source>
</evidence>
<organism evidence="2 3">
    <name type="scientific">Acyrthosiphon pisum</name>
    <name type="common">Pea aphid</name>
    <dbReference type="NCBI Taxonomy" id="7029"/>
    <lineage>
        <taxon>Eukaryota</taxon>
        <taxon>Metazoa</taxon>
        <taxon>Ecdysozoa</taxon>
        <taxon>Arthropoda</taxon>
        <taxon>Hexapoda</taxon>
        <taxon>Insecta</taxon>
        <taxon>Pterygota</taxon>
        <taxon>Neoptera</taxon>
        <taxon>Paraneoptera</taxon>
        <taxon>Hemiptera</taxon>
        <taxon>Sternorrhyncha</taxon>
        <taxon>Aphidomorpha</taxon>
        <taxon>Aphidoidea</taxon>
        <taxon>Aphididae</taxon>
        <taxon>Macrosiphini</taxon>
        <taxon>Acyrthosiphon</taxon>
    </lineage>
</organism>
<dbReference type="PANTHER" id="PTHR26391">
    <property type="entry name" value="INACTIVE TYROSINE-PROTEIN KINASE 7"/>
    <property type="match status" value="1"/>
</dbReference>
<dbReference type="SUPFAM" id="SSF49265">
    <property type="entry name" value="Fibronectin type III"/>
    <property type="match status" value="2"/>
</dbReference>